<dbReference type="PANTHER" id="PTHR24304:SF2">
    <property type="entry name" value="24-HYDROXYCHOLESTEROL 7-ALPHA-HYDROXYLASE"/>
    <property type="match status" value="1"/>
</dbReference>
<dbReference type="GeneID" id="54302333"/>
<dbReference type="InterPro" id="IPR050529">
    <property type="entry name" value="CYP450_sterol_14alpha_dmase"/>
</dbReference>
<dbReference type="GO" id="GO:0020037">
    <property type="term" value="F:heme binding"/>
    <property type="evidence" value="ECO:0007669"/>
    <property type="project" value="InterPro"/>
</dbReference>
<keyword evidence="8" id="KW-1185">Reference proteome</keyword>
<feature type="binding site" description="axial binding residue" evidence="6">
    <location>
        <position position="472"/>
    </location>
    <ligand>
        <name>heme</name>
        <dbReference type="ChEBI" id="CHEBI:30413"/>
    </ligand>
    <ligandPart>
        <name>Fe</name>
        <dbReference type="ChEBI" id="CHEBI:18248"/>
    </ligandPart>
</feature>
<reference evidence="7" key="1">
    <citation type="journal article" date="2020" name="Stud. Mycol.">
        <title>101 Dothideomycetes genomes: a test case for predicting lifestyles and emergence of pathogens.</title>
        <authorList>
            <person name="Haridas S."/>
            <person name="Albert R."/>
            <person name="Binder M."/>
            <person name="Bloem J."/>
            <person name="Labutti K."/>
            <person name="Salamov A."/>
            <person name="Andreopoulos B."/>
            <person name="Baker S."/>
            <person name="Barry K."/>
            <person name="Bills G."/>
            <person name="Bluhm B."/>
            <person name="Cannon C."/>
            <person name="Castanera R."/>
            <person name="Culley D."/>
            <person name="Daum C."/>
            <person name="Ezra D."/>
            <person name="Gonzalez J."/>
            <person name="Henrissat B."/>
            <person name="Kuo A."/>
            <person name="Liang C."/>
            <person name="Lipzen A."/>
            <person name="Lutzoni F."/>
            <person name="Magnuson J."/>
            <person name="Mondo S."/>
            <person name="Nolan M."/>
            <person name="Ohm R."/>
            <person name="Pangilinan J."/>
            <person name="Park H.-J."/>
            <person name="Ramirez L."/>
            <person name="Alfaro M."/>
            <person name="Sun H."/>
            <person name="Tritt A."/>
            <person name="Yoshinaga Y."/>
            <person name="Zwiers L.-H."/>
            <person name="Turgeon B."/>
            <person name="Goodwin S."/>
            <person name="Spatafora J."/>
            <person name="Crous P."/>
            <person name="Grigoriev I."/>
        </authorList>
    </citation>
    <scope>NUCLEOTIDE SEQUENCE</scope>
    <source>
        <strain evidence="7">CBS 121167</strain>
    </source>
</reference>
<dbReference type="InterPro" id="IPR002403">
    <property type="entry name" value="Cyt_P450_E_grp-IV"/>
</dbReference>
<gene>
    <name evidence="7" type="ORF">K452DRAFT_326261</name>
</gene>
<name>A0A6A6BIA5_9PEZI</name>
<dbReference type="Pfam" id="PF00067">
    <property type="entry name" value="p450"/>
    <property type="match status" value="1"/>
</dbReference>
<dbReference type="GO" id="GO:0005506">
    <property type="term" value="F:iron ion binding"/>
    <property type="evidence" value="ECO:0007669"/>
    <property type="project" value="InterPro"/>
</dbReference>
<dbReference type="EMBL" id="ML995484">
    <property type="protein sequence ID" value="KAF2142291.1"/>
    <property type="molecule type" value="Genomic_DNA"/>
</dbReference>
<proteinExistence type="inferred from homology"/>
<dbReference type="GO" id="GO:0008395">
    <property type="term" value="F:steroid hydroxylase activity"/>
    <property type="evidence" value="ECO:0007669"/>
    <property type="project" value="TreeGrafter"/>
</dbReference>
<accession>A0A6A6BIA5</accession>
<evidence type="ECO:0000313" key="7">
    <source>
        <dbReference type="EMBL" id="KAF2142291.1"/>
    </source>
</evidence>
<dbReference type="InterPro" id="IPR036396">
    <property type="entry name" value="Cyt_P450_sf"/>
</dbReference>
<dbReference type="CDD" id="cd11040">
    <property type="entry name" value="CYP7_CYP8-like"/>
    <property type="match status" value="1"/>
</dbReference>
<organism evidence="7 8">
    <name type="scientific">Aplosporella prunicola CBS 121167</name>
    <dbReference type="NCBI Taxonomy" id="1176127"/>
    <lineage>
        <taxon>Eukaryota</taxon>
        <taxon>Fungi</taxon>
        <taxon>Dikarya</taxon>
        <taxon>Ascomycota</taxon>
        <taxon>Pezizomycotina</taxon>
        <taxon>Dothideomycetes</taxon>
        <taxon>Dothideomycetes incertae sedis</taxon>
        <taxon>Botryosphaeriales</taxon>
        <taxon>Aplosporellaceae</taxon>
        <taxon>Aplosporella</taxon>
    </lineage>
</organism>
<dbReference type="InterPro" id="IPR001128">
    <property type="entry name" value="Cyt_P450"/>
</dbReference>
<dbReference type="AlphaFoldDB" id="A0A6A6BIA5"/>
<evidence type="ECO:0000256" key="3">
    <source>
        <dbReference type="ARBA" id="ARBA00022617"/>
    </source>
</evidence>
<comment type="similarity">
    <text evidence="2">Belongs to the cytochrome P450 family.</text>
</comment>
<evidence type="ECO:0000256" key="4">
    <source>
        <dbReference type="ARBA" id="ARBA00022723"/>
    </source>
</evidence>
<evidence type="ECO:0008006" key="9">
    <source>
        <dbReference type="Google" id="ProtNLM"/>
    </source>
</evidence>
<evidence type="ECO:0000256" key="2">
    <source>
        <dbReference type="ARBA" id="ARBA00010617"/>
    </source>
</evidence>
<dbReference type="RefSeq" id="XP_033398003.1">
    <property type="nucleotide sequence ID" value="XM_033544837.1"/>
</dbReference>
<comment type="cofactor">
    <cofactor evidence="1 6">
        <name>heme</name>
        <dbReference type="ChEBI" id="CHEBI:30413"/>
    </cofactor>
</comment>
<dbReference type="GO" id="GO:0016705">
    <property type="term" value="F:oxidoreductase activity, acting on paired donors, with incorporation or reduction of molecular oxygen"/>
    <property type="evidence" value="ECO:0007669"/>
    <property type="project" value="InterPro"/>
</dbReference>
<evidence type="ECO:0000256" key="6">
    <source>
        <dbReference type="PIRSR" id="PIRSR602403-1"/>
    </source>
</evidence>
<keyword evidence="4 6" id="KW-0479">Metal-binding</keyword>
<sequence>MYHQQHRSTTEQKLPPAYPSLIPWLGNAIPYLVNNAAFLQTASSYDGKPTPSKVTIAGKEFYLFSGREAVRKLWKSQSLSSPIPFYVHVLRHFFGMHERALATYQADNSGAFPQPFPGSNVPERNRVDRFTHQGFKQAFSGPALAPTTRRFTEDLVRRFDGLSFSNEWTEMPDLLEFFRTIHGAALLQAIFGPSLLKINPTFIEDVWKFDDSVPWLARMIPSFIHPEPYRARQRVREQLKSWYKYARANFTEDCVYEDGDGDPFWGSELIRYQQKKYLQADNYDDDALASADLALVWGTVGNAIPTTMLSVYHIFKDPALLERVRDNLEVDFGQTAPLDMNVTELIKSPLLSSVQAEVLRLYVNVCVMVSSPHADVSLGRWWLPKGAAALVSSGISHMDENYWNTRDGVHPVQSFWADRFISYPQDISSGPVQPMARDKYLADPQSTDGKPSFSLQGLEASWMPYGGGNAICPGRFLAKRVILFTISLMTREFDIELLPHTLEMGAWKFGMGVEKPKNAIPFRIRKRT</sequence>
<dbReference type="PRINTS" id="PR00465">
    <property type="entry name" value="EP450IV"/>
</dbReference>
<dbReference type="PANTHER" id="PTHR24304">
    <property type="entry name" value="CYTOCHROME P450 FAMILY 7"/>
    <property type="match status" value="1"/>
</dbReference>
<dbReference type="Proteomes" id="UP000799438">
    <property type="component" value="Unassembled WGS sequence"/>
</dbReference>
<protein>
    <recommendedName>
        <fullName evidence="9">Cytochrome P450</fullName>
    </recommendedName>
</protein>
<evidence type="ECO:0000256" key="1">
    <source>
        <dbReference type="ARBA" id="ARBA00001971"/>
    </source>
</evidence>
<keyword evidence="5 6" id="KW-0408">Iron</keyword>
<evidence type="ECO:0000313" key="8">
    <source>
        <dbReference type="Proteomes" id="UP000799438"/>
    </source>
</evidence>
<dbReference type="SUPFAM" id="SSF48264">
    <property type="entry name" value="Cytochrome P450"/>
    <property type="match status" value="1"/>
</dbReference>
<evidence type="ECO:0000256" key="5">
    <source>
        <dbReference type="ARBA" id="ARBA00023004"/>
    </source>
</evidence>
<dbReference type="Gene3D" id="1.10.630.10">
    <property type="entry name" value="Cytochrome P450"/>
    <property type="match status" value="1"/>
</dbReference>
<dbReference type="OrthoDB" id="1470350at2759"/>
<keyword evidence="3 6" id="KW-0349">Heme</keyword>